<dbReference type="Proteomes" id="UP001501423">
    <property type="component" value="Unassembled WGS sequence"/>
</dbReference>
<evidence type="ECO:0008006" key="3">
    <source>
        <dbReference type="Google" id="ProtNLM"/>
    </source>
</evidence>
<keyword evidence="2" id="KW-1185">Reference proteome</keyword>
<gene>
    <name evidence="1" type="ORF">GCM10010478_61020</name>
</gene>
<comment type="caution">
    <text evidence="1">The sequence shown here is derived from an EMBL/GenBank/DDBJ whole genome shotgun (WGS) entry which is preliminary data.</text>
</comment>
<evidence type="ECO:0000313" key="1">
    <source>
        <dbReference type="EMBL" id="GAA2952251.1"/>
    </source>
</evidence>
<dbReference type="RefSeq" id="WP_233230703.1">
    <property type="nucleotide sequence ID" value="NZ_BAAAVA010000120.1"/>
</dbReference>
<accession>A0ABN3XEJ8</accession>
<organism evidence="1 2">
    <name type="scientific">Streptomyces erythrogriseus</name>
    <dbReference type="NCBI Taxonomy" id="284027"/>
    <lineage>
        <taxon>Bacteria</taxon>
        <taxon>Bacillati</taxon>
        <taxon>Actinomycetota</taxon>
        <taxon>Actinomycetes</taxon>
        <taxon>Kitasatosporales</taxon>
        <taxon>Streptomycetaceae</taxon>
        <taxon>Streptomyces</taxon>
        <taxon>Streptomyces griseoincarnatus group</taxon>
    </lineage>
</organism>
<proteinExistence type="predicted"/>
<dbReference type="EMBL" id="BAAAVA010000120">
    <property type="protein sequence ID" value="GAA2952251.1"/>
    <property type="molecule type" value="Genomic_DNA"/>
</dbReference>
<protein>
    <recommendedName>
        <fullName evidence="3">Knr4/Smi1-like domain-containing protein</fullName>
    </recommendedName>
</protein>
<sequence length="85" mass="9227">MAQALDGGVPDRERAWAFIRGFAAAWDEPLTEDDGTPAAELARAEATLGCSLPTALREVYMLLGLRSSLAANQDPLLFPRRDLRA</sequence>
<reference evidence="1 2" key="1">
    <citation type="journal article" date="2019" name="Int. J. Syst. Evol. Microbiol.">
        <title>The Global Catalogue of Microorganisms (GCM) 10K type strain sequencing project: providing services to taxonomists for standard genome sequencing and annotation.</title>
        <authorList>
            <consortium name="The Broad Institute Genomics Platform"/>
            <consortium name="The Broad Institute Genome Sequencing Center for Infectious Disease"/>
            <person name="Wu L."/>
            <person name="Ma J."/>
        </authorList>
    </citation>
    <scope>NUCLEOTIDE SEQUENCE [LARGE SCALE GENOMIC DNA]</scope>
    <source>
        <strain evidence="1 2">JCM 9650</strain>
    </source>
</reference>
<name>A0ABN3XEJ8_9ACTN</name>
<evidence type="ECO:0000313" key="2">
    <source>
        <dbReference type="Proteomes" id="UP001501423"/>
    </source>
</evidence>